<gene>
    <name evidence="7" type="primary">LOC100203957</name>
</gene>
<dbReference type="PANTHER" id="PTHR23351">
    <property type="entry name" value="FOS TRANSCRIPTION FACTOR-RELATED"/>
    <property type="match status" value="1"/>
</dbReference>
<keyword evidence="3" id="KW-0804">Transcription</keyword>
<dbReference type="PANTHER" id="PTHR23351:SF24">
    <property type="entry name" value="ACTIVATING TRANSCRIPTION FACTOR 3-RELATED"/>
    <property type="match status" value="1"/>
</dbReference>
<accession>A0ABM4C2F9</accession>
<organism evidence="6 7">
    <name type="scientific">Hydra vulgaris</name>
    <name type="common">Hydra</name>
    <name type="synonym">Hydra attenuata</name>
    <dbReference type="NCBI Taxonomy" id="6087"/>
    <lineage>
        <taxon>Eukaryota</taxon>
        <taxon>Metazoa</taxon>
        <taxon>Cnidaria</taxon>
        <taxon>Hydrozoa</taxon>
        <taxon>Hydroidolina</taxon>
        <taxon>Anthoathecata</taxon>
        <taxon>Aplanulata</taxon>
        <taxon>Hydridae</taxon>
        <taxon>Hydra</taxon>
    </lineage>
</organism>
<feature type="coiled-coil region" evidence="4">
    <location>
        <begin position="138"/>
        <end position="179"/>
    </location>
</feature>
<keyword evidence="2" id="KW-0238">DNA-binding</keyword>
<dbReference type="SMART" id="SM00338">
    <property type="entry name" value="BRLZ"/>
    <property type="match status" value="1"/>
</dbReference>
<dbReference type="InterPro" id="IPR046347">
    <property type="entry name" value="bZIP_sf"/>
</dbReference>
<dbReference type="PROSITE" id="PS50217">
    <property type="entry name" value="BZIP"/>
    <property type="match status" value="1"/>
</dbReference>
<dbReference type="PRINTS" id="PR00042">
    <property type="entry name" value="LEUZIPPRFOS"/>
</dbReference>
<evidence type="ECO:0000313" key="6">
    <source>
        <dbReference type="Proteomes" id="UP001652625"/>
    </source>
</evidence>
<evidence type="ECO:0000256" key="2">
    <source>
        <dbReference type="ARBA" id="ARBA00023125"/>
    </source>
</evidence>
<evidence type="ECO:0000256" key="1">
    <source>
        <dbReference type="ARBA" id="ARBA00023015"/>
    </source>
</evidence>
<reference evidence="7" key="1">
    <citation type="submission" date="2025-08" db="UniProtKB">
        <authorList>
            <consortium name="RefSeq"/>
        </authorList>
    </citation>
    <scope>IDENTIFICATION</scope>
</reference>
<dbReference type="InterPro" id="IPR000837">
    <property type="entry name" value="AP-1"/>
</dbReference>
<feature type="domain" description="BZIP" evidence="5">
    <location>
        <begin position="120"/>
        <end position="183"/>
    </location>
</feature>
<dbReference type="PROSITE" id="PS00036">
    <property type="entry name" value="BZIP_BASIC"/>
    <property type="match status" value="1"/>
</dbReference>
<evidence type="ECO:0000256" key="4">
    <source>
        <dbReference type="SAM" id="Coils"/>
    </source>
</evidence>
<keyword evidence="6" id="KW-1185">Reference proteome</keyword>
<protein>
    <submittedName>
        <fullName evidence="7">Jun dimerization protein 2 isoform X1</fullName>
    </submittedName>
</protein>
<dbReference type="SUPFAM" id="SSF57959">
    <property type="entry name" value="Leucine zipper domain"/>
    <property type="match status" value="1"/>
</dbReference>
<dbReference type="Gene3D" id="1.20.5.170">
    <property type="match status" value="1"/>
</dbReference>
<dbReference type="Proteomes" id="UP001652625">
    <property type="component" value="Chromosome 06"/>
</dbReference>
<dbReference type="InterPro" id="IPR004827">
    <property type="entry name" value="bZIP"/>
</dbReference>
<evidence type="ECO:0000256" key="3">
    <source>
        <dbReference type="ARBA" id="ARBA00023163"/>
    </source>
</evidence>
<keyword evidence="1" id="KW-0805">Transcription regulation</keyword>
<name>A0ABM4C2F9_HYDVU</name>
<evidence type="ECO:0000259" key="5">
    <source>
        <dbReference type="PROSITE" id="PS50217"/>
    </source>
</evidence>
<evidence type="ECO:0000313" key="7">
    <source>
        <dbReference type="RefSeq" id="XP_065655738.1"/>
    </source>
</evidence>
<dbReference type="GeneID" id="100203957"/>
<dbReference type="RefSeq" id="XP_065655738.1">
    <property type="nucleotide sequence ID" value="XM_065799666.1"/>
</dbReference>
<sequence length="191" mass="22171">MVMACLLDTPIMEENIPIQEIDHFLAEMASLDDDPLWDIDGYSAGSWHTDSDEDLSDKKFEIYENSINEESVNLELSKEISSETSDMSDILSFYTADMPISHLLITKKKKKSSRVRQKNETQILPKRERNKLAARRCRKKQKDRIEVLEKEVESIEHDNHEVLKEILALQSQLEELQQLLISHSCVVKEKL</sequence>
<proteinExistence type="predicted"/>
<keyword evidence="4" id="KW-0175">Coiled coil</keyword>
<dbReference type="Pfam" id="PF00170">
    <property type="entry name" value="bZIP_1"/>
    <property type="match status" value="1"/>
</dbReference>